<accession>A0A1I5FFW7</accession>
<dbReference type="Pfam" id="PF05430">
    <property type="entry name" value="Methyltransf_30"/>
    <property type="match status" value="1"/>
</dbReference>
<dbReference type="EMBL" id="FOVR01000004">
    <property type="protein sequence ID" value="SFO22523.1"/>
    <property type="molecule type" value="Genomic_DNA"/>
</dbReference>
<dbReference type="Gene3D" id="3.40.50.150">
    <property type="entry name" value="Vaccinia Virus protein VP39"/>
    <property type="match status" value="1"/>
</dbReference>
<dbReference type="GO" id="GO:0016645">
    <property type="term" value="F:oxidoreductase activity, acting on the CH-NH group of donors"/>
    <property type="evidence" value="ECO:0007669"/>
    <property type="project" value="InterPro"/>
</dbReference>
<keyword evidence="2" id="KW-0489">Methyltransferase</keyword>
<name>A0A1I5FFW7_9HYPH</name>
<dbReference type="Proteomes" id="UP000199236">
    <property type="component" value="Unassembled WGS sequence"/>
</dbReference>
<dbReference type="InterPro" id="IPR047785">
    <property type="entry name" value="tRNA_MNMC2"/>
</dbReference>
<dbReference type="PANTHER" id="PTHR39963:SF1">
    <property type="entry name" value="MNMC-LIKE METHYLTRANSFERASE DOMAIN-CONTAINING PROTEIN"/>
    <property type="match status" value="1"/>
</dbReference>
<keyword evidence="2" id="KW-0808">Transferase</keyword>
<proteinExistence type="predicted"/>
<dbReference type="STRING" id="655353.SAMN04488056_1044"/>
<dbReference type="NCBIfam" id="NF033855">
    <property type="entry name" value="tRNA_MNMC2"/>
    <property type="match status" value="1"/>
</dbReference>
<dbReference type="AlphaFoldDB" id="A0A1I5FFW7"/>
<gene>
    <name evidence="2" type="ORF">SAMN04488056_1044</name>
</gene>
<evidence type="ECO:0000313" key="3">
    <source>
        <dbReference type="Proteomes" id="UP000199236"/>
    </source>
</evidence>
<dbReference type="GO" id="GO:0032259">
    <property type="term" value="P:methylation"/>
    <property type="evidence" value="ECO:0007669"/>
    <property type="project" value="UniProtKB-KW"/>
</dbReference>
<protein>
    <submittedName>
        <fullName evidence="2">tRNA U34 5-methylaminomethyl-2-thiouridine-forming methyltransferase MnmC</fullName>
    </submittedName>
</protein>
<dbReference type="InterPro" id="IPR029063">
    <property type="entry name" value="SAM-dependent_MTases_sf"/>
</dbReference>
<feature type="domain" description="MnmC-like methyltransferase" evidence="1">
    <location>
        <begin position="116"/>
        <end position="234"/>
    </location>
</feature>
<dbReference type="GO" id="GO:0004808">
    <property type="term" value="F:tRNA (5-methylaminomethyl-2-thiouridylate)(34)-methyltransferase activity"/>
    <property type="evidence" value="ECO:0007669"/>
    <property type="project" value="InterPro"/>
</dbReference>
<evidence type="ECO:0000313" key="2">
    <source>
        <dbReference type="EMBL" id="SFO22523.1"/>
    </source>
</evidence>
<organism evidence="2 3">
    <name type="scientific">Cohaesibacter marisflavi</name>
    <dbReference type="NCBI Taxonomy" id="655353"/>
    <lineage>
        <taxon>Bacteria</taxon>
        <taxon>Pseudomonadati</taxon>
        <taxon>Pseudomonadota</taxon>
        <taxon>Alphaproteobacteria</taxon>
        <taxon>Hyphomicrobiales</taxon>
        <taxon>Cohaesibacteraceae</taxon>
    </lineage>
</organism>
<keyword evidence="3" id="KW-1185">Reference proteome</keyword>
<evidence type="ECO:0000259" key="1">
    <source>
        <dbReference type="Pfam" id="PF05430"/>
    </source>
</evidence>
<dbReference type="InterPro" id="IPR008471">
    <property type="entry name" value="MnmC-like_methylTransf"/>
</dbReference>
<dbReference type="PANTHER" id="PTHR39963">
    <property type="entry name" value="SLL0983 PROTEIN"/>
    <property type="match status" value="1"/>
</dbReference>
<sequence>MAKPPELVWLDNLTPKSTRFDDTYYTRENGLDETRYVFIDGNRLPERWLNGQSVTIGELGFGTGLNFLATWQAWHDTLNDCTMSQGTNAPSLTYISFEKYPLDQESLAKALSPWPDLAELANKLVEEWKPNSEGWLKFDFNSVALHLYIGDAADGIKTIPSSIDAWFLDGFNPKTNPELWSETLMQSVYDASNPEATLASYTAAGWVRRNLQSAGFSIAKRKGFGHKRDMITGSR</sequence>
<reference evidence="2 3" key="1">
    <citation type="submission" date="2016-10" db="EMBL/GenBank/DDBJ databases">
        <authorList>
            <person name="de Groot N.N."/>
        </authorList>
    </citation>
    <scope>NUCLEOTIDE SEQUENCE [LARGE SCALE GENOMIC DNA]</scope>
    <source>
        <strain evidence="2 3">CGMCC 1.9157</strain>
    </source>
</reference>
<dbReference type="OrthoDB" id="9786494at2"/>
<dbReference type="RefSeq" id="WP_090071362.1">
    <property type="nucleotide sequence ID" value="NZ_FOVR01000004.1"/>
</dbReference>